<feature type="compositionally biased region" description="Low complexity" evidence="2">
    <location>
        <begin position="242"/>
        <end position="254"/>
    </location>
</feature>
<keyword evidence="4" id="KW-1185">Reference proteome</keyword>
<feature type="coiled-coil region" evidence="1">
    <location>
        <begin position="7"/>
        <end position="45"/>
    </location>
</feature>
<accession>A0ABY8TJP7</accession>
<feature type="region of interest" description="Disordered" evidence="2">
    <location>
        <begin position="242"/>
        <end position="278"/>
    </location>
</feature>
<evidence type="ECO:0000256" key="2">
    <source>
        <dbReference type="SAM" id="MobiDB-lite"/>
    </source>
</evidence>
<dbReference type="Proteomes" id="UP001244341">
    <property type="component" value="Chromosome 1b"/>
</dbReference>
<dbReference type="EMBL" id="CP126208">
    <property type="protein sequence ID" value="WIA09328.1"/>
    <property type="molecule type" value="Genomic_DNA"/>
</dbReference>
<evidence type="ECO:0000313" key="3">
    <source>
        <dbReference type="EMBL" id="WIA09328.1"/>
    </source>
</evidence>
<feature type="compositionally biased region" description="Low complexity" evidence="2">
    <location>
        <begin position="269"/>
        <end position="278"/>
    </location>
</feature>
<gene>
    <name evidence="3" type="ORF">OEZ85_008735</name>
</gene>
<feature type="compositionally biased region" description="Polar residues" evidence="2">
    <location>
        <begin position="255"/>
        <end position="268"/>
    </location>
</feature>
<reference evidence="3 4" key="1">
    <citation type="submission" date="2023-05" db="EMBL/GenBank/DDBJ databases">
        <title>A 100% complete, gapless, phased diploid assembly of the Scenedesmus obliquus UTEX 3031 genome.</title>
        <authorList>
            <person name="Biondi T.C."/>
            <person name="Hanschen E.R."/>
            <person name="Kwon T."/>
            <person name="Eng W."/>
            <person name="Kruse C.P.S."/>
            <person name="Koehler S.I."/>
            <person name="Kunde Y."/>
            <person name="Gleasner C.D."/>
            <person name="You Mak K.T."/>
            <person name="Polle J."/>
            <person name="Hovde B.T."/>
            <person name="Starkenburg S.R."/>
        </authorList>
    </citation>
    <scope>NUCLEOTIDE SEQUENCE [LARGE SCALE GENOMIC DNA]</scope>
    <source>
        <strain evidence="3 4">DOE0152z</strain>
    </source>
</reference>
<name>A0ABY8TJP7_TETOB</name>
<sequence length="389" mass="43297">MPRFANAEKTRKRNTDLIQKLQRLLNASINSHNNLQQENRLLQQEFQLLKSFCDGLGWLLQQTGSQADTAEEQLLLQQGLEALSLADLTKEYTGMVKEMSLCVHFHEAAAASKQANDPSGYPAARGLWQADRIEINICRFLLMMYSLYLAKRQELVQALLLVNCDSLTLLQEPDKQHHAWVASQLGLSSEQQQQIAAGFRVFKRILRPTLEELKQLQLEQTGAEAAAAAIQMEQQQLLLLQQRQQEKQQQPQQQRPSSATPTSDSMQGSDDAAIAASSSASNAAAGEGSVPLLTAAAAQGAAMSAEFAPLSAAHVAYRQRLDEQERRSARISVLLRKDFLHRMLHTGYVYGCLSWYQQAKLMCLMFPYCPMPACFATVVTEAFEQAAKA</sequence>
<evidence type="ECO:0000256" key="1">
    <source>
        <dbReference type="SAM" id="Coils"/>
    </source>
</evidence>
<keyword evidence="1" id="KW-0175">Coiled coil</keyword>
<organism evidence="3 4">
    <name type="scientific">Tetradesmus obliquus</name>
    <name type="common">Green alga</name>
    <name type="synonym">Acutodesmus obliquus</name>
    <dbReference type="NCBI Taxonomy" id="3088"/>
    <lineage>
        <taxon>Eukaryota</taxon>
        <taxon>Viridiplantae</taxon>
        <taxon>Chlorophyta</taxon>
        <taxon>core chlorophytes</taxon>
        <taxon>Chlorophyceae</taxon>
        <taxon>CS clade</taxon>
        <taxon>Sphaeropleales</taxon>
        <taxon>Scenedesmaceae</taxon>
        <taxon>Tetradesmus</taxon>
    </lineage>
</organism>
<protein>
    <submittedName>
        <fullName evidence="3">Uncharacterized protein</fullName>
    </submittedName>
</protein>
<evidence type="ECO:0000313" key="4">
    <source>
        <dbReference type="Proteomes" id="UP001244341"/>
    </source>
</evidence>
<proteinExistence type="predicted"/>